<dbReference type="Gene3D" id="3.40.47.10">
    <property type="match status" value="1"/>
</dbReference>
<feature type="region of interest" description="Disordered" evidence="5">
    <location>
        <begin position="990"/>
        <end position="1018"/>
    </location>
</feature>
<evidence type="ECO:0000313" key="9">
    <source>
        <dbReference type="Proteomes" id="UP001612812"/>
    </source>
</evidence>
<evidence type="ECO:0000259" key="6">
    <source>
        <dbReference type="PROSITE" id="PS50075"/>
    </source>
</evidence>
<dbReference type="Gene3D" id="3.40.50.1820">
    <property type="entry name" value="alpha/beta hydrolase"/>
    <property type="match status" value="1"/>
</dbReference>
<dbReference type="InterPro" id="IPR014043">
    <property type="entry name" value="Acyl_transferase_dom"/>
</dbReference>
<dbReference type="RefSeq" id="WP_396769711.1">
    <property type="nucleotide sequence ID" value="NZ_JBITLA010000006.1"/>
</dbReference>
<dbReference type="Pfam" id="PF00109">
    <property type="entry name" value="ketoacyl-synt"/>
    <property type="match status" value="1"/>
</dbReference>
<proteinExistence type="predicted"/>
<dbReference type="InterPro" id="IPR020806">
    <property type="entry name" value="PKS_PP-bd"/>
</dbReference>
<dbReference type="SMART" id="SM00823">
    <property type="entry name" value="PKS_PP"/>
    <property type="match status" value="1"/>
</dbReference>
<dbReference type="InterPro" id="IPR029058">
    <property type="entry name" value="AB_hydrolase_fold"/>
</dbReference>
<dbReference type="InterPro" id="IPR016036">
    <property type="entry name" value="Malonyl_transacylase_ACP-bd"/>
</dbReference>
<evidence type="ECO:0000259" key="7">
    <source>
        <dbReference type="PROSITE" id="PS52004"/>
    </source>
</evidence>
<dbReference type="InterPro" id="IPR016035">
    <property type="entry name" value="Acyl_Trfase/lysoPLipase"/>
</dbReference>
<dbReference type="PANTHER" id="PTHR43775:SF51">
    <property type="entry name" value="INACTIVE PHENOLPHTHIOCEROL SYNTHESIS POLYKETIDE SYNTHASE TYPE I PKS1-RELATED"/>
    <property type="match status" value="1"/>
</dbReference>
<evidence type="ECO:0000256" key="2">
    <source>
        <dbReference type="ARBA" id="ARBA00022553"/>
    </source>
</evidence>
<evidence type="ECO:0000256" key="4">
    <source>
        <dbReference type="ARBA" id="ARBA00023315"/>
    </source>
</evidence>
<reference evidence="8 9" key="1">
    <citation type="submission" date="2024-10" db="EMBL/GenBank/DDBJ databases">
        <title>The Natural Products Discovery Center: Release of the First 8490 Sequenced Strains for Exploring Actinobacteria Biosynthetic Diversity.</title>
        <authorList>
            <person name="Kalkreuter E."/>
            <person name="Kautsar S.A."/>
            <person name="Yang D."/>
            <person name="Bader C.D."/>
            <person name="Teijaro C.N."/>
            <person name="Fluegel L."/>
            <person name="Davis C.M."/>
            <person name="Simpson J.R."/>
            <person name="Lauterbach L."/>
            <person name="Steele A.D."/>
            <person name="Gui C."/>
            <person name="Meng S."/>
            <person name="Li G."/>
            <person name="Viehrig K."/>
            <person name="Ye F."/>
            <person name="Su P."/>
            <person name="Kiefer A.F."/>
            <person name="Nichols A."/>
            <person name="Cepeda A.J."/>
            <person name="Yan W."/>
            <person name="Fan B."/>
            <person name="Jiang Y."/>
            <person name="Adhikari A."/>
            <person name="Zheng C.-J."/>
            <person name="Schuster L."/>
            <person name="Cowan T.M."/>
            <person name="Smanski M.J."/>
            <person name="Chevrette M.G."/>
            <person name="De Carvalho L.P.S."/>
            <person name="Shen B."/>
        </authorList>
    </citation>
    <scope>NUCLEOTIDE SEQUENCE [LARGE SCALE GENOMIC DNA]</scope>
    <source>
        <strain evidence="8 9">NPDC049845</strain>
    </source>
</reference>
<dbReference type="CDD" id="cd00833">
    <property type="entry name" value="PKS"/>
    <property type="match status" value="1"/>
</dbReference>
<dbReference type="Pfam" id="PF02801">
    <property type="entry name" value="Ketoacyl-synt_C"/>
    <property type="match status" value="1"/>
</dbReference>
<dbReference type="SUPFAM" id="SSF47336">
    <property type="entry name" value="ACP-like"/>
    <property type="match status" value="1"/>
</dbReference>
<dbReference type="Proteomes" id="UP001612812">
    <property type="component" value="Unassembled WGS sequence"/>
</dbReference>
<dbReference type="PROSITE" id="PS52004">
    <property type="entry name" value="KS3_2"/>
    <property type="match status" value="1"/>
</dbReference>
<evidence type="ECO:0000256" key="5">
    <source>
        <dbReference type="SAM" id="MobiDB-lite"/>
    </source>
</evidence>
<evidence type="ECO:0000313" key="8">
    <source>
        <dbReference type="EMBL" id="MFI7266138.1"/>
    </source>
</evidence>
<gene>
    <name evidence="8" type="ORF">ACIBP4_28020</name>
</gene>
<dbReference type="SUPFAM" id="SSF55048">
    <property type="entry name" value="Probable ACP-binding domain of malonyl-CoA ACP transacylase"/>
    <property type="match status" value="1"/>
</dbReference>
<keyword evidence="2" id="KW-0597">Phosphoprotein</keyword>
<keyword evidence="3" id="KW-0808">Transferase</keyword>
<dbReference type="SMART" id="SM00825">
    <property type="entry name" value="PKS_KS"/>
    <property type="match status" value="1"/>
</dbReference>
<dbReference type="InterPro" id="IPR001227">
    <property type="entry name" value="Ac_transferase_dom_sf"/>
</dbReference>
<comment type="caution">
    <text evidence="8">The sequence shown here is derived from an EMBL/GenBank/DDBJ whole genome shotgun (WGS) entry which is preliminary data.</text>
</comment>
<dbReference type="InterPro" id="IPR014030">
    <property type="entry name" value="Ketoacyl_synth_N"/>
</dbReference>
<accession>A0ABW7ZTH2</accession>
<dbReference type="InterPro" id="IPR050091">
    <property type="entry name" value="PKS_NRPS_Biosynth_Enz"/>
</dbReference>
<dbReference type="PANTHER" id="PTHR43775">
    <property type="entry name" value="FATTY ACID SYNTHASE"/>
    <property type="match status" value="1"/>
</dbReference>
<dbReference type="SUPFAM" id="SSF53901">
    <property type="entry name" value="Thiolase-like"/>
    <property type="match status" value="1"/>
</dbReference>
<dbReference type="SUPFAM" id="SSF52151">
    <property type="entry name" value="FabD/lysophospholipase-like"/>
    <property type="match status" value="1"/>
</dbReference>
<dbReference type="InterPro" id="IPR036736">
    <property type="entry name" value="ACP-like_sf"/>
</dbReference>
<feature type="domain" description="Ketosynthase family 3 (KS3)" evidence="7">
    <location>
        <begin position="8"/>
        <end position="435"/>
    </location>
</feature>
<dbReference type="PROSITE" id="PS00606">
    <property type="entry name" value="KS3_1"/>
    <property type="match status" value="1"/>
</dbReference>
<name>A0ABW7ZTH2_9ACTN</name>
<feature type="compositionally biased region" description="Low complexity" evidence="5">
    <location>
        <begin position="999"/>
        <end position="1016"/>
    </location>
</feature>
<dbReference type="InterPro" id="IPR016039">
    <property type="entry name" value="Thiolase-like"/>
</dbReference>
<dbReference type="Gene3D" id="3.40.366.10">
    <property type="entry name" value="Malonyl-Coenzyme A Acyl Carrier Protein, domain 2"/>
    <property type="match status" value="1"/>
</dbReference>
<dbReference type="InterPro" id="IPR014031">
    <property type="entry name" value="Ketoacyl_synth_C"/>
</dbReference>
<feature type="domain" description="Carrier" evidence="6">
    <location>
        <begin position="915"/>
        <end position="990"/>
    </location>
</feature>
<dbReference type="Pfam" id="PF00698">
    <property type="entry name" value="Acyl_transf_1"/>
    <property type="match status" value="1"/>
</dbReference>
<dbReference type="EMBL" id="JBITLE010000016">
    <property type="protein sequence ID" value="MFI7266138.1"/>
    <property type="molecule type" value="Genomic_DNA"/>
</dbReference>
<dbReference type="InterPro" id="IPR018201">
    <property type="entry name" value="Ketoacyl_synth_AS"/>
</dbReference>
<keyword evidence="9" id="KW-1185">Reference proteome</keyword>
<keyword evidence="1" id="KW-0596">Phosphopantetheine</keyword>
<dbReference type="InterPro" id="IPR020841">
    <property type="entry name" value="PKS_Beta-ketoAc_synthase_dom"/>
</dbReference>
<dbReference type="Pfam" id="PF00550">
    <property type="entry name" value="PP-binding"/>
    <property type="match status" value="1"/>
</dbReference>
<protein>
    <submittedName>
        <fullName evidence="8">Type I polyketide synthase</fullName>
    </submittedName>
</protein>
<dbReference type="InterPro" id="IPR009081">
    <property type="entry name" value="PP-bd_ACP"/>
</dbReference>
<organism evidence="8 9">
    <name type="scientific">Micromonospora maritima</name>
    <dbReference type="NCBI Taxonomy" id="986711"/>
    <lineage>
        <taxon>Bacteria</taxon>
        <taxon>Bacillati</taxon>
        <taxon>Actinomycetota</taxon>
        <taxon>Actinomycetes</taxon>
        <taxon>Micromonosporales</taxon>
        <taxon>Micromonosporaceae</taxon>
        <taxon>Micromonospora</taxon>
    </lineage>
</organism>
<keyword evidence="4" id="KW-0012">Acyltransferase</keyword>
<dbReference type="PROSITE" id="PS50075">
    <property type="entry name" value="CARRIER"/>
    <property type="match status" value="1"/>
</dbReference>
<sequence length="1051" mass="111310">MTPLDEHPDAVAIIGMAARLPGAPDFDTYWLNLSEGVESITRHTREEMLAAGVAPELVDNPHYVPATGALDDADCFDAGFFGYSAREASIMDPQHRIFLETAYHALEDAAYDPRRYAGLIGVYAGCTMNTYMLYNVMTHRDDVAALVGDLQTMIGNDKDFLAPRVSHRLDLRGPSLAVQTACSSSLVAVHLAARALLDGECDIALAGGSSVRMPLRGGYLANPGGTSAPDGHCRAFDADAAGSIVGNGAGAVVLKTYADAVRDGDRIHAVLRGTAINNDGRAKASFTAPSVDGQHRAVARALARAGVSARDIHLVEAHGTGTPLGDPIEVAAIGRAFQETTSDRNYAWLGSVKPNIGHLDAAAGVAGLIKVVQSLRHRQMPPVVNFKRPNPKLELENSPFRIPTALEDLDADGPLLASVNSLAMGGTNAHVVVQEAPEPAPTTPSARRRHAVQLSARTPEALEEMSRNLGRWARENPGVELADVAYTLATGRQEWEHRRVVLGRTLRDISSALSATGSRRQKTGQARPNDRPVLLFPGQGAQRVGMGATLAEQEPIFARHLDTVLELFDKRTSLDLRAAIHPAEGDTDRTRDALAWTEVTQPALFAVEWALGQTLVDLGVRPYAMLGHSVGELVAAVLGGVLDLADAVGLVAVRGQALAEAPRGAMLSVNLSADEVRQRLGDRELTVAAENAPSLVVVAGAEEAVEEFAAALREEGVTSNRLRVSHAFHSPLIHPAAERLRAELAGITLREPEVPIVSNVTGAYLTPAEATCADYWVAQMCQPVRFADGVRTLVQENASVFLEVGPGRSLSALVRAVEPSALCLPVLHGGDTESVDLLDVLTDLWLAGGSFDAGGYYAGERRARLSLPTYPFARTRHWLDPSPPTAARVPVAAASAPAAPAVSTAPAAVPAATDDGYTRTQRYLLALWRQLLGAERIGLNDSFFDLDGNSLLAMQMITQVRRDGAADLEMTVLFEVPTVAGLSAHLESSGFVPPDEGAGKPAAPGRAGSGPVPAAATDEDDEMAALLAEVDALSEDEVAARLAELDGATER</sequence>
<evidence type="ECO:0000256" key="3">
    <source>
        <dbReference type="ARBA" id="ARBA00022679"/>
    </source>
</evidence>
<evidence type="ECO:0000256" key="1">
    <source>
        <dbReference type="ARBA" id="ARBA00022450"/>
    </source>
</evidence>
<dbReference type="Gene3D" id="3.30.70.3290">
    <property type="match status" value="1"/>
</dbReference>
<dbReference type="SMART" id="SM00827">
    <property type="entry name" value="PKS_AT"/>
    <property type="match status" value="1"/>
</dbReference>
<dbReference type="Pfam" id="PF22621">
    <property type="entry name" value="CurL-like_PKS_C"/>
    <property type="match status" value="1"/>
</dbReference>